<gene>
    <name evidence="8" type="ORF">SCLCIDRAFT_129929</name>
</gene>
<evidence type="ECO:0000256" key="7">
    <source>
        <dbReference type="SAM" id="Phobius"/>
    </source>
</evidence>
<keyword evidence="3 7" id="KW-0812">Transmembrane</keyword>
<evidence type="ECO:0000313" key="8">
    <source>
        <dbReference type="EMBL" id="KIM57697.1"/>
    </source>
</evidence>
<dbReference type="InterPro" id="IPR036259">
    <property type="entry name" value="MFS_trans_sf"/>
</dbReference>
<feature type="transmembrane region" description="Helical" evidence="7">
    <location>
        <begin position="154"/>
        <end position="176"/>
    </location>
</feature>
<keyword evidence="9" id="KW-1185">Reference proteome</keyword>
<evidence type="ECO:0008006" key="10">
    <source>
        <dbReference type="Google" id="ProtNLM"/>
    </source>
</evidence>
<dbReference type="GO" id="GO:0022857">
    <property type="term" value="F:transmembrane transporter activity"/>
    <property type="evidence" value="ECO:0007669"/>
    <property type="project" value="InterPro"/>
</dbReference>
<dbReference type="Proteomes" id="UP000053989">
    <property type="component" value="Unassembled WGS sequence"/>
</dbReference>
<dbReference type="SUPFAM" id="SSF103473">
    <property type="entry name" value="MFS general substrate transporter"/>
    <property type="match status" value="1"/>
</dbReference>
<proteinExistence type="predicted"/>
<feature type="transmembrane region" description="Helical" evidence="7">
    <location>
        <begin position="450"/>
        <end position="472"/>
    </location>
</feature>
<accession>A0A0C2ZZ31</accession>
<feature type="transmembrane region" description="Helical" evidence="7">
    <location>
        <begin position="331"/>
        <end position="350"/>
    </location>
</feature>
<protein>
    <recommendedName>
        <fullName evidence="10">Major facilitator superfamily (MFS) profile domain-containing protein</fullName>
    </recommendedName>
</protein>
<dbReference type="Gene3D" id="1.20.1250.20">
    <property type="entry name" value="MFS general substrate transporter like domains"/>
    <property type="match status" value="2"/>
</dbReference>
<evidence type="ECO:0000256" key="5">
    <source>
        <dbReference type="ARBA" id="ARBA00023136"/>
    </source>
</evidence>
<feature type="transmembrane region" description="Helical" evidence="7">
    <location>
        <begin position="383"/>
        <end position="405"/>
    </location>
</feature>
<dbReference type="InterPro" id="IPR011701">
    <property type="entry name" value="MFS"/>
</dbReference>
<name>A0A0C2ZZ31_9AGAM</name>
<dbReference type="OrthoDB" id="2985014at2759"/>
<organism evidence="8 9">
    <name type="scientific">Scleroderma citrinum Foug A</name>
    <dbReference type="NCBI Taxonomy" id="1036808"/>
    <lineage>
        <taxon>Eukaryota</taxon>
        <taxon>Fungi</taxon>
        <taxon>Dikarya</taxon>
        <taxon>Basidiomycota</taxon>
        <taxon>Agaricomycotina</taxon>
        <taxon>Agaricomycetes</taxon>
        <taxon>Agaricomycetidae</taxon>
        <taxon>Boletales</taxon>
        <taxon>Sclerodermatineae</taxon>
        <taxon>Sclerodermataceae</taxon>
        <taxon>Scleroderma</taxon>
    </lineage>
</organism>
<feature type="transmembrane region" description="Helical" evidence="7">
    <location>
        <begin position="359"/>
        <end position="377"/>
    </location>
</feature>
<reference evidence="9" key="2">
    <citation type="submission" date="2015-01" db="EMBL/GenBank/DDBJ databases">
        <title>Evolutionary Origins and Diversification of the Mycorrhizal Mutualists.</title>
        <authorList>
            <consortium name="DOE Joint Genome Institute"/>
            <consortium name="Mycorrhizal Genomics Consortium"/>
            <person name="Kohler A."/>
            <person name="Kuo A."/>
            <person name="Nagy L.G."/>
            <person name="Floudas D."/>
            <person name="Copeland A."/>
            <person name="Barry K.W."/>
            <person name="Cichocki N."/>
            <person name="Veneault-Fourrey C."/>
            <person name="LaButti K."/>
            <person name="Lindquist E.A."/>
            <person name="Lipzen A."/>
            <person name="Lundell T."/>
            <person name="Morin E."/>
            <person name="Murat C."/>
            <person name="Riley R."/>
            <person name="Ohm R."/>
            <person name="Sun H."/>
            <person name="Tunlid A."/>
            <person name="Henrissat B."/>
            <person name="Grigoriev I.V."/>
            <person name="Hibbett D.S."/>
            <person name="Martin F."/>
        </authorList>
    </citation>
    <scope>NUCLEOTIDE SEQUENCE [LARGE SCALE GENOMIC DNA]</scope>
    <source>
        <strain evidence="9">Foug A</strain>
    </source>
</reference>
<dbReference type="HOGENOM" id="CLU_001265_0_1_1"/>
<sequence>MSQQPLSGKRPYIDECQHEISTGGKPEEGRDSPLGVPSPCVVFDPKQESRLWRKVDLRLMPMIALMYLLCFMDRGNAKLDGLTTQLHLTGNQYNIALVIPMQVCFISDSRDNCRDFTSIIIQFVAPSKWLAGIMILWGIVMTLMGFVKTYPQLVAVRFCLGIAESGFYPGVAYYLTMWYPKYMLQCRFAIFLGAATSSGAFSGLLAYGINFMHGTGGLQGWSWIFILEGLATVLVGFIAIFVMVDYPSSAKFLTQEEKQLIIQRREFSQVDKGDDIGAQIRAAFTDWQVRSDRFGNNLWINSDQDEVYGITYFLPFGYSTSTSQLLTVPPYVLAGESFLIVMVLGAFAYFSDKMKLRSPFIFAAQLIALIGFIINITDVSSGVKYFGTFWCVAGSYTAAIGPIIWAANNLEGKYKRAVGMALVITMANFGGAIASNIFRTQDAPRYLLGFGIEIMFIVMGMLVIPVVVLMYMRLNARKDELERHVEETSGARGNIEVFDSEVKFRYTL</sequence>
<evidence type="ECO:0000256" key="6">
    <source>
        <dbReference type="SAM" id="MobiDB-lite"/>
    </source>
</evidence>
<evidence type="ECO:0000256" key="3">
    <source>
        <dbReference type="ARBA" id="ARBA00022692"/>
    </source>
</evidence>
<feature type="transmembrane region" description="Helical" evidence="7">
    <location>
        <begin position="188"/>
        <end position="209"/>
    </location>
</feature>
<dbReference type="PANTHER" id="PTHR43791:SF18">
    <property type="entry name" value="NICOTINIC ACID TRANSPORTER TNA1, PUTATIVE (AFU_ORTHOLOGUE AFUA_3G03820)-RELATED"/>
    <property type="match status" value="1"/>
</dbReference>
<evidence type="ECO:0000256" key="2">
    <source>
        <dbReference type="ARBA" id="ARBA00022448"/>
    </source>
</evidence>
<dbReference type="Pfam" id="PF07690">
    <property type="entry name" value="MFS_1"/>
    <property type="match status" value="1"/>
</dbReference>
<evidence type="ECO:0000256" key="4">
    <source>
        <dbReference type="ARBA" id="ARBA00022989"/>
    </source>
</evidence>
<feature type="region of interest" description="Disordered" evidence="6">
    <location>
        <begin position="1"/>
        <end position="33"/>
    </location>
</feature>
<evidence type="ECO:0000313" key="9">
    <source>
        <dbReference type="Proteomes" id="UP000053989"/>
    </source>
</evidence>
<dbReference type="PANTHER" id="PTHR43791">
    <property type="entry name" value="PERMEASE-RELATED"/>
    <property type="match status" value="1"/>
</dbReference>
<evidence type="ECO:0000256" key="1">
    <source>
        <dbReference type="ARBA" id="ARBA00004141"/>
    </source>
</evidence>
<comment type="subcellular location">
    <subcellularLocation>
        <location evidence="1">Membrane</location>
        <topology evidence="1">Multi-pass membrane protein</topology>
    </subcellularLocation>
</comment>
<dbReference type="STRING" id="1036808.A0A0C2ZZ31"/>
<dbReference type="FunFam" id="1.20.1250.20:FF:000018">
    <property type="entry name" value="MFS transporter permease"/>
    <property type="match status" value="1"/>
</dbReference>
<dbReference type="EMBL" id="KN822097">
    <property type="protein sequence ID" value="KIM57697.1"/>
    <property type="molecule type" value="Genomic_DNA"/>
</dbReference>
<feature type="transmembrane region" description="Helical" evidence="7">
    <location>
        <begin position="417"/>
        <end position="438"/>
    </location>
</feature>
<dbReference type="GO" id="GO:0016020">
    <property type="term" value="C:membrane"/>
    <property type="evidence" value="ECO:0007669"/>
    <property type="project" value="UniProtKB-SubCell"/>
</dbReference>
<keyword evidence="4 7" id="KW-1133">Transmembrane helix</keyword>
<feature type="transmembrane region" description="Helical" evidence="7">
    <location>
        <begin position="221"/>
        <end position="244"/>
    </location>
</feature>
<reference evidence="8 9" key="1">
    <citation type="submission" date="2014-04" db="EMBL/GenBank/DDBJ databases">
        <authorList>
            <consortium name="DOE Joint Genome Institute"/>
            <person name="Kuo A."/>
            <person name="Kohler A."/>
            <person name="Nagy L.G."/>
            <person name="Floudas D."/>
            <person name="Copeland A."/>
            <person name="Barry K.W."/>
            <person name="Cichocki N."/>
            <person name="Veneault-Fourrey C."/>
            <person name="LaButti K."/>
            <person name="Lindquist E.A."/>
            <person name="Lipzen A."/>
            <person name="Lundell T."/>
            <person name="Morin E."/>
            <person name="Murat C."/>
            <person name="Sun H."/>
            <person name="Tunlid A."/>
            <person name="Henrissat B."/>
            <person name="Grigoriev I.V."/>
            <person name="Hibbett D.S."/>
            <person name="Martin F."/>
            <person name="Nordberg H.P."/>
            <person name="Cantor M.N."/>
            <person name="Hua S.X."/>
        </authorList>
    </citation>
    <scope>NUCLEOTIDE SEQUENCE [LARGE SCALE GENOMIC DNA]</scope>
    <source>
        <strain evidence="8 9">Foug A</strain>
    </source>
</reference>
<dbReference type="AlphaFoldDB" id="A0A0C2ZZ31"/>
<keyword evidence="2" id="KW-0813">Transport</keyword>
<keyword evidence="5 7" id="KW-0472">Membrane</keyword>
<dbReference type="InParanoid" id="A0A0C2ZZ31"/>